<protein>
    <submittedName>
        <fullName evidence="1">Uncharacterized protein</fullName>
    </submittedName>
</protein>
<organism evidence="1 2">
    <name type="scientific">Tegillarca granosa</name>
    <name type="common">Malaysian cockle</name>
    <name type="synonym">Anadara granosa</name>
    <dbReference type="NCBI Taxonomy" id="220873"/>
    <lineage>
        <taxon>Eukaryota</taxon>
        <taxon>Metazoa</taxon>
        <taxon>Spiralia</taxon>
        <taxon>Lophotrochozoa</taxon>
        <taxon>Mollusca</taxon>
        <taxon>Bivalvia</taxon>
        <taxon>Autobranchia</taxon>
        <taxon>Pteriomorphia</taxon>
        <taxon>Arcoida</taxon>
        <taxon>Arcoidea</taxon>
        <taxon>Arcidae</taxon>
        <taxon>Tegillarca</taxon>
    </lineage>
</organism>
<accession>A0ABQ9F0E8</accession>
<name>A0ABQ9F0E8_TEGGR</name>
<reference evidence="1 2" key="1">
    <citation type="submission" date="2022-12" db="EMBL/GenBank/DDBJ databases">
        <title>Chromosome-level genome of Tegillarca granosa.</title>
        <authorList>
            <person name="Kim J."/>
        </authorList>
    </citation>
    <scope>NUCLEOTIDE SEQUENCE [LARGE SCALE GENOMIC DNA]</scope>
    <source>
        <strain evidence="1">Teg-2019</strain>
        <tissue evidence="1">Adductor muscle</tissue>
    </source>
</reference>
<sequence length="101" mass="11775">MHRQDKICTRKGQVDEVYEPTSNFTPNITVNMNDLKNIEKELYKLFRSTYALVLQTLDHHIDKENASDDEQLLLPNMVDAIKECNTLSVPSDLFNDHLKRI</sequence>
<evidence type="ECO:0000313" key="2">
    <source>
        <dbReference type="Proteomes" id="UP001217089"/>
    </source>
</evidence>
<keyword evidence="2" id="KW-1185">Reference proteome</keyword>
<dbReference type="EMBL" id="JARBDR010000640">
    <property type="protein sequence ID" value="KAJ8309722.1"/>
    <property type="molecule type" value="Genomic_DNA"/>
</dbReference>
<proteinExistence type="predicted"/>
<gene>
    <name evidence="1" type="ORF">KUTeg_011587</name>
</gene>
<comment type="caution">
    <text evidence="1">The sequence shown here is derived from an EMBL/GenBank/DDBJ whole genome shotgun (WGS) entry which is preliminary data.</text>
</comment>
<dbReference type="Proteomes" id="UP001217089">
    <property type="component" value="Unassembled WGS sequence"/>
</dbReference>
<evidence type="ECO:0000313" key="1">
    <source>
        <dbReference type="EMBL" id="KAJ8309722.1"/>
    </source>
</evidence>